<gene>
    <name evidence="2" type="ORF">RHP51_08340</name>
</gene>
<keyword evidence="1" id="KW-0175">Coiled coil</keyword>
<dbReference type="Gene3D" id="1.10.1660.10">
    <property type="match status" value="1"/>
</dbReference>
<sequence>METRDLIPIEVVCEHYKLPVAFINSLQEFKLIELTVKKDVFFIHKTQIKEVEKIARLHYDLEINIEGIDAIFNLLEQVNSLKKEISNLHNRLRLYEDL</sequence>
<dbReference type="Pfam" id="PF13591">
    <property type="entry name" value="MerR_2"/>
    <property type="match status" value="1"/>
</dbReference>
<accession>A0ABY9XXG0</accession>
<reference evidence="2 3" key="1">
    <citation type="submission" date="2023-09" db="EMBL/GenBank/DDBJ databases">
        <title>Thalassobella suaedae gen. nov., sp. nov., a marine bacterium of the family Flavobacteriaceae isolated from a halophyte Suaeda japonica.</title>
        <authorList>
            <person name="Lee S.Y."/>
            <person name="Hwang C.Y."/>
        </authorList>
    </citation>
    <scope>NUCLEOTIDE SEQUENCE [LARGE SCALE GENOMIC DNA]</scope>
    <source>
        <strain evidence="2 3">HL-DH14</strain>
    </source>
</reference>
<feature type="coiled-coil region" evidence="1">
    <location>
        <begin position="71"/>
        <end position="98"/>
    </location>
</feature>
<dbReference type="Proteomes" id="UP001302806">
    <property type="component" value="Chromosome"/>
</dbReference>
<organism evidence="2 3">
    <name type="scientific">Thalassobellus suaedae</name>
    <dbReference type="NCBI Taxonomy" id="3074124"/>
    <lineage>
        <taxon>Bacteria</taxon>
        <taxon>Pseudomonadati</taxon>
        <taxon>Bacteroidota</taxon>
        <taxon>Flavobacteriia</taxon>
        <taxon>Flavobacteriales</taxon>
        <taxon>Flavobacteriaceae</taxon>
        <taxon>Thalassobellus</taxon>
    </lineage>
</organism>
<evidence type="ECO:0000313" key="2">
    <source>
        <dbReference type="EMBL" id="WNH10641.1"/>
    </source>
</evidence>
<dbReference type="RefSeq" id="WP_415866886.1">
    <property type="nucleotide sequence ID" value="NZ_CP134537.1"/>
</dbReference>
<evidence type="ECO:0000256" key="1">
    <source>
        <dbReference type="SAM" id="Coils"/>
    </source>
</evidence>
<proteinExistence type="predicted"/>
<protein>
    <submittedName>
        <fullName evidence="2">Chaperone modulator CbpM</fullName>
    </submittedName>
</protein>
<name>A0ABY9XXG0_9FLAO</name>
<dbReference type="EMBL" id="CP134537">
    <property type="protein sequence ID" value="WNH10641.1"/>
    <property type="molecule type" value="Genomic_DNA"/>
</dbReference>
<evidence type="ECO:0000313" key="3">
    <source>
        <dbReference type="Proteomes" id="UP001302806"/>
    </source>
</evidence>